<evidence type="ECO:0000256" key="4">
    <source>
        <dbReference type="ARBA" id="ARBA00023163"/>
    </source>
</evidence>
<dbReference type="Gene3D" id="3.30.450.40">
    <property type="match status" value="1"/>
</dbReference>
<dbReference type="Proteomes" id="UP001369736">
    <property type="component" value="Unassembled WGS sequence"/>
</dbReference>
<accession>A0ABU8MAG1</accession>
<name>A0ABU8MAG1_9PSEU</name>
<comment type="caution">
    <text evidence="7">The sequence shown here is derived from an EMBL/GenBank/DDBJ whole genome shotgun (WGS) entry which is preliminary data.</text>
</comment>
<evidence type="ECO:0000256" key="2">
    <source>
        <dbReference type="ARBA" id="ARBA00022777"/>
    </source>
</evidence>
<dbReference type="InterPro" id="IPR011006">
    <property type="entry name" value="CheY-like_superfamily"/>
</dbReference>
<keyword evidence="2" id="KW-0418">Kinase</keyword>
<dbReference type="InterPro" id="IPR029016">
    <property type="entry name" value="GAF-like_dom_sf"/>
</dbReference>
<dbReference type="SUPFAM" id="SSF55781">
    <property type="entry name" value="GAF domain-like"/>
    <property type="match status" value="1"/>
</dbReference>
<keyword evidence="8" id="KW-1185">Reference proteome</keyword>
<dbReference type="Gene3D" id="1.10.10.10">
    <property type="entry name" value="Winged helix-like DNA-binding domain superfamily/Winged helix DNA-binding domain"/>
    <property type="match status" value="1"/>
</dbReference>
<evidence type="ECO:0000259" key="6">
    <source>
        <dbReference type="PROSITE" id="PS50921"/>
    </source>
</evidence>
<evidence type="ECO:0000256" key="1">
    <source>
        <dbReference type="ARBA" id="ARBA00022679"/>
    </source>
</evidence>
<gene>
    <name evidence="7" type="ORF">WCD58_24470</name>
</gene>
<keyword evidence="4" id="KW-0804">Transcription</keyword>
<evidence type="ECO:0000256" key="3">
    <source>
        <dbReference type="ARBA" id="ARBA00023015"/>
    </source>
</evidence>
<proteinExistence type="predicted"/>
<dbReference type="Pfam" id="PF13185">
    <property type="entry name" value="GAF_2"/>
    <property type="match status" value="1"/>
</dbReference>
<evidence type="ECO:0000313" key="8">
    <source>
        <dbReference type="Proteomes" id="UP001369736"/>
    </source>
</evidence>
<protein>
    <submittedName>
        <fullName evidence="7">GAF and ANTAR domain-containing protein</fullName>
    </submittedName>
</protein>
<dbReference type="PROSITE" id="PS50921">
    <property type="entry name" value="ANTAR"/>
    <property type="match status" value="1"/>
</dbReference>
<feature type="compositionally biased region" description="Basic and acidic residues" evidence="5">
    <location>
        <begin position="94"/>
        <end position="122"/>
    </location>
</feature>
<dbReference type="InterPro" id="IPR036388">
    <property type="entry name" value="WH-like_DNA-bd_sf"/>
</dbReference>
<dbReference type="Pfam" id="PF03861">
    <property type="entry name" value="ANTAR"/>
    <property type="match status" value="1"/>
</dbReference>
<dbReference type="InterPro" id="IPR003018">
    <property type="entry name" value="GAF"/>
</dbReference>
<dbReference type="EMBL" id="JBBEGM010000011">
    <property type="protein sequence ID" value="MEJ2864335.1"/>
    <property type="molecule type" value="Genomic_DNA"/>
</dbReference>
<dbReference type="SUPFAM" id="SSF52172">
    <property type="entry name" value="CheY-like"/>
    <property type="match status" value="1"/>
</dbReference>
<feature type="region of interest" description="Disordered" evidence="5">
    <location>
        <begin position="94"/>
        <end position="139"/>
    </location>
</feature>
<keyword evidence="3" id="KW-0805">Transcription regulation</keyword>
<sequence>MARTDPDSRGEHVERVEVVNDVEADGARLLELLDSLSADLAVATAPERPDEVAGESPSAYENRAIHTARSVVEQSRAAALAMRVEEARGTARRLVEERRERRGGRPRDEATSGTVESHETDTGLRATLSESARRLSRVRTTSDDPVEMLQAIVNGVLVAVPNVVGASITLMDKKGALTTHAPSNEMVAEIDRIQTELREGPCIDALDDAHADTTIAPDLAQESPWPRFAATALESGVRAVLSFRLVGNGAAGALNLYADAPHRFTTRDELLAALFADQAAIALTGARRTGQLNTALVSRDVIGRAKGILMERFRLDDERAFRMLVDASQHTNVKLSDVAEWLVSDAEAGYATGTDRPES</sequence>
<keyword evidence="1" id="KW-0808">Transferase</keyword>
<dbReference type="SMART" id="SM01012">
    <property type="entry name" value="ANTAR"/>
    <property type="match status" value="1"/>
</dbReference>
<evidence type="ECO:0000313" key="7">
    <source>
        <dbReference type="EMBL" id="MEJ2864335.1"/>
    </source>
</evidence>
<dbReference type="InterPro" id="IPR005561">
    <property type="entry name" value="ANTAR"/>
</dbReference>
<dbReference type="RefSeq" id="WP_337705696.1">
    <property type="nucleotide sequence ID" value="NZ_JBBEGM010000011.1"/>
</dbReference>
<feature type="domain" description="ANTAR" evidence="6">
    <location>
        <begin position="282"/>
        <end position="343"/>
    </location>
</feature>
<evidence type="ECO:0000256" key="5">
    <source>
        <dbReference type="SAM" id="MobiDB-lite"/>
    </source>
</evidence>
<reference evidence="7 8" key="1">
    <citation type="submission" date="2024-03" db="EMBL/GenBank/DDBJ databases">
        <title>Actinomycetospora sp. OC33-EN07, a novel actinomycete isolated from wild orchid (Aerides multiflora).</title>
        <authorList>
            <person name="Suriyachadkun C."/>
        </authorList>
    </citation>
    <scope>NUCLEOTIDE SEQUENCE [LARGE SCALE GENOMIC DNA]</scope>
    <source>
        <strain evidence="7 8">OC33-EN07</strain>
    </source>
</reference>
<organism evidence="7 8">
    <name type="scientific">Actinomycetospora flava</name>
    <dbReference type="NCBI Taxonomy" id="3129232"/>
    <lineage>
        <taxon>Bacteria</taxon>
        <taxon>Bacillati</taxon>
        <taxon>Actinomycetota</taxon>
        <taxon>Actinomycetes</taxon>
        <taxon>Pseudonocardiales</taxon>
        <taxon>Pseudonocardiaceae</taxon>
        <taxon>Actinomycetospora</taxon>
    </lineage>
</organism>